<proteinExistence type="predicted"/>
<dbReference type="Pfam" id="PF01039">
    <property type="entry name" value="Carboxyl_trans"/>
    <property type="match status" value="1"/>
</dbReference>
<dbReference type="PROSITE" id="PS50980">
    <property type="entry name" value="COA_CT_NTER"/>
    <property type="match status" value="1"/>
</dbReference>
<evidence type="ECO:0000259" key="3">
    <source>
        <dbReference type="PROSITE" id="PS50989"/>
    </source>
</evidence>
<dbReference type="InterPro" id="IPR034733">
    <property type="entry name" value="AcCoA_carboxyl_beta"/>
</dbReference>
<dbReference type="InterPro" id="IPR011762">
    <property type="entry name" value="COA_CT_N"/>
</dbReference>
<dbReference type="InterPro" id="IPR045190">
    <property type="entry name" value="MCCB/AccD1-like"/>
</dbReference>
<dbReference type="PROSITE" id="PS50989">
    <property type="entry name" value="COA_CT_CTER"/>
    <property type="match status" value="1"/>
</dbReference>
<gene>
    <name evidence="4" type="ORF">NOCA1140049</name>
</gene>
<dbReference type="FunFam" id="3.90.226.10:FF:000030">
    <property type="entry name" value="Acetyl-CoA carboxylase carboxyltransferase subunit"/>
    <property type="match status" value="1"/>
</dbReference>
<dbReference type="AlphaFoldDB" id="A0A2P2C8L2"/>
<feature type="domain" description="CoA carboxyltransferase C-terminal" evidence="3">
    <location>
        <begin position="285"/>
        <end position="532"/>
    </location>
</feature>
<dbReference type="Gene3D" id="3.90.226.10">
    <property type="entry name" value="2-enoyl-CoA Hydratase, Chain A, domain 1"/>
    <property type="match status" value="2"/>
</dbReference>
<dbReference type="FunFam" id="3.90.226.10:FF:000021">
    <property type="entry name" value="Acetyl-CoA carboxylase carboxyltransferase subunit"/>
    <property type="match status" value="1"/>
</dbReference>
<evidence type="ECO:0000313" key="4">
    <source>
        <dbReference type="EMBL" id="CUR58331.1"/>
    </source>
</evidence>
<dbReference type="GO" id="GO:0004485">
    <property type="term" value="F:methylcrotonoyl-CoA carboxylase activity"/>
    <property type="evidence" value="ECO:0007669"/>
    <property type="project" value="UniProtKB-EC"/>
</dbReference>
<dbReference type="SUPFAM" id="SSF52096">
    <property type="entry name" value="ClpP/crotonase"/>
    <property type="match status" value="2"/>
</dbReference>
<feature type="region of interest" description="Disordered" evidence="1">
    <location>
        <begin position="261"/>
        <end position="282"/>
    </location>
</feature>
<reference evidence="4" key="1">
    <citation type="submission" date="2015-08" db="EMBL/GenBank/DDBJ databases">
        <authorList>
            <person name="Babu N.S."/>
            <person name="Beckwith C.J."/>
            <person name="Beseler K.G."/>
            <person name="Brison A."/>
            <person name="Carone J.V."/>
            <person name="Caskin T.P."/>
            <person name="Diamond M."/>
            <person name="Durham M.E."/>
            <person name="Foxe J.M."/>
            <person name="Go M."/>
            <person name="Henderson B.A."/>
            <person name="Jones I.B."/>
            <person name="McGettigan J.A."/>
            <person name="Micheletti S.J."/>
            <person name="Nasrallah M.E."/>
            <person name="Ortiz D."/>
            <person name="Piller C.R."/>
            <person name="Privatt S.R."/>
            <person name="Schneider S.L."/>
            <person name="Sharp S."/>
            <person name="Smith T.C."/>
            <person name="Stanton J.D."/>
            <person name="Ullery H.E."/>
            <person name="Wilson R.J."/>
            <person name="Serrano M.G."/>
            <person name="Buck G."/>
            <person name="Lee V."/>
            <person name="Wang Y."/>
            <person name="Carvalho R."/>
            <person name="Voegtly L."/>
            <person name="Shi R."/>
            <person name="Duckworth R."/>
            <person name="Johnson A."/>
            <person name="Loviza R."/>
            <person name="Walstead R."/>
            <person name="Shah Z."/>
            <person name="Kiflezghi M."/>
            <person name="Wade K."/>
            <person name="Ball S.L."/>
            <person name="Bradley K.W."/>
            <person name="Asai D.J."/>
            <person name="Bowman C.A."/>
            <person name="Russell D.A."/>
            <person name="Pope W.H."/>
            <person name="Jacobs-Sera D."/>
            <person name="Hendrix R.W."/>
            <person name="Hatfull G.F."/>
        </authorList>
    </citation>
    <scope>NUCLEOTIDE SEQUENCE</scope>
</reference>
<evidence type="ECO:0000256" key="1">
    <source>
        <dbReference type="SAM" id="MobiDB-lite"/>
    </source>
</evidence>
<feature type="domain" description="CoA carboxyltransferase N-terminal" evidence="2">
    <location>
        <begin position="8"/>
        <end position="259"/>
    </location>
</feature>
<dbReference type="InterPro" id="IPR011763">
    <property type="entry name" value="COA_CT_C"/>
</dbReference>
<keyword evidence="4" id="KW-0436">Ligase</keyword>
<sequence length="547" mass="58285">MTTNREAMLEKLADLDAQHAVAVAGGGEKYVERHHARGKLTARERIELLLDPGSAFLELSPLAGWGSTFTVGASVVTGIGVVEGVECMISANDPTVKGGASNPWTVKKIFRASQIAEENNLPTISLVESGGADLPTQKEIFIPGGKLFRDLTRSSARKQPTIALVFGNSTAGGAYVPGMSDYTVFVRGGAKVFLGGPPLVKMATGEESDDESLGGAEMHARVSGLADYLAEDEHDAIRIGRRIVARLNRRTPGLRTRDACFAPGISTSKQGGPRISGDPSGGFAEPDADPEGLLDLIPTDLKEPFDPREVIVRIVDGTSERNGRPFDEFKPLYGTSLVTGWAELHGRPIGILANAQGVLFSEEAQKATQFIQLANQSDTPLLFLHNTTGYMVGKEYEQGGIIKHGAQMINAVSNSTVPHLSLIMGASYGAGNYGMNGRAYDPRFLFTWPSAKSAVMGPAQLAGVLSIVARAAAESKGQEYDEEGDAGMRAMVEAMVEEQSLPYALSGMLYDDGVIDPRDTRTVLAICLSVIENAPVEGAQRFGVFRT</sequence>
<protein>
    <submittedName>
        <fullName evidence="4">Methylcrotonoyl-CoA carboxylase</fullName>
        <ecNumber evidence="4">6.4.1.4</ecNumber>
    </submittedName>
</protein>
<dbReference type="InterPro" id="IPR029045">
    <property type="entry name" value="ClpP/crotonase-like_dom_sf"/>
</dbReference>
<organism evidence="4">
    <name type="scientific">metagenome</name>
    <dbReference type="NCBI Taxonomy" id="256318"/>
    <lineage>
        <taxon>unclassified sequences</taxon>
        <taxon>metagenomes</taxon>
    </lineage>
</organism>
<evidence type="ECO:0000259" key="2">
    <source>
        <dbReference type="PROSITE" id="PS50980"/>
    </source>
</evidence>
<name>A0A2P2C8L2_9ZZZZ</name>
<dbReference type="EC" id="6.4.1.4" evidence="4"/>
<dbReference type="PANTHER" id="PTHR22855:SF46">
    <property type="entry name" value="METHYLCROTONOYL-COA CARBOXYLASE"/>
    <property type="match status" value="1"/>
</dbReference>
<dbReference type="PANTHER" id="PTHR22855">
    <property type="entry name" value="ACETYL, PROPIONYL, PYRUVATE, AND GLUTACONYL CARBOXYLASE-RELATED"/>
    <property type="match status" value="1"/>
</dbReference>
<accession>A0A2P2C8L2</accession>
<dbReference type="EMBL" id="CZKB01000006">
    <property type="protein sequence ID" value="CUR58331.1"/>
    <property type="molecule type" value="Genomic_DNA"/>
</dbReference>